<gene>
    <name evidence="2" type="ORF">BCF44_10614</name>
</gene>
<dbReference type="RefSeq" id="WP_116175547.1">
    <property type="nucleotide sequence ID" value="NZ_CP144375.1"/>
</dbReference>
<dbReference type="Proteomes" id="UP000256269">
    <property type="component" value="Unassembled WGS sequence"/>
</dbReference>
<reference evidence="2 3" key="1">
    <citation type="submission" date="2018-08" db="EMBL/GenBank/DDBJ databases">
        <title>Genomic Encyclopedia of Archaeal and Bacterial Type Strains, Phase II (KMG-II): from individual species to whole genera.</title>
        <authorList>
            <person name="Goeker M."/>
        </authorList>
    </citation>
    <scope>NUCLEOTIDE SEQUENCE [LARGE SCALE GENOMIC DNA]</scope>
    <source>
        <strain evidence="2 3">DSM 45791</strain>
    </source>
</reference>
<dbReference type="PANTHER" id="PTHR38011">
    <property type="entry name" value="DIHYDROFOLATE REDUCTASE FAMILY PROTEIN (AFU_ORTHOLOGUE AFUA_8G06820)"/>
    <property type="match status" value="1"/>
</dbReference>
<evidence type="ECO:0000259" key="1">
    <source>
        <dbReference type="Pfam" id="PF01872"/>
    </source>
</evidence>
<evidence type="ECO:0000313" key="2">
    <source>
        <dbReference type="EMBL" id="REH46850.1"/>
    </source>
</evidence>
<comment type="caution">
    <text evidence="2">The sequence shown here is derived from an EMBL/GenBank/DDBJ whole genome shotgun (WGS) entry which is preliminary data.</text>
</comment>
<organism evidence="2 3">
    <name type="scientific">Kutzneria buriramensis</name>
    <dbReference type="NCBI Taxonomy" id="1045776"/>
    <lineage>
        <taxon>Bacteria</taxon>
        <taxon>Bacillati</taxon>
        <taxon>Actinomycetota</taxon>
        <taxon>Actinomycetes</taxon>
        <taxon>Pseudonocardiales</taxon>
        <taxon>Pseudonocardiaceae</taxon>
        <taxon>Kutzneria</taxon>
    </lineage>
</organism>
<dbReference type="OrthoDB" id="7342392at2"/>
<dbReference type="InterPro" id="IPR002734">
    <property type="entry name" value="RibDG_C"/>
</dbReference>
<dbReference type="GO" id="GO:0008703">
    <property type="term" value="F:5-amino-6-(5-phosphoribosylamino)uracil reductase activity"/>
    <property type="evidence" value="ECO:0007669"/>
    <property type="project" value="InterPro"/>
</dbReference>
<dbReference type="PANTHER" id="PTHR38011:SF11">
    <property type="entry name" value="2,5-DIAMINO-6-RIBOSYLAMINO-4(3H)-PYRIMIDINONE 5'-PHOSPHATE REDUCTASE"/>
    <property type="match status" value="1"/>
</dbReference>
<keyword evidence="3" id="KW-1185">Reference proteome</keyword>
<dbReference type="Gene3D" id="3.40.430.10">
    <property type="entry name" value="Dihydrofolate Reductase, subunit A"/>
    <property type="match status" value="1"/>
</dbReference>
<dbReference type="InterPro" id="IPR050765">
    <property type="entry name" value="Riboflavin_Biosynth_HTPR"/>
</dbReference>
<dbReference type="Pfam" id="PF01872">
    <property type="entry name" value="RibD_C"/>
    <property type="match status" value="1"/>
</dbReference>
<protein>
    <submittedName>
        <fullName evidence="2">Dihydrofolate reductase</fullName>
    </submittedName>
</protein>
<proteinExistence type="predicted"/>
<name>A0A3E0HKI6_9PSEU</name>
<accession>A0A3E0HKI6</accession>
<dbReference type="AlphaFoldDB" id="A0A3E0HKI6"/>
<dbReference type="EMBL" id="QUNO01000006">
    <property type="protein sequence ID" value="REH46850.1"/>
    <property type="molecule type" value="Genomic_DNA"/>
</dbReference>
<dbReference type="SUPFAM" id="SSF53597">
    <property type="entry name" value="Dihydrofolate reductase-like"/>
    <property type="match status" value="1"/>
</dbReference>
<dbReference type="InterPro" id="IPR024072">
    <property type="entry name" value="DHFR-like_dom_sf"/>
</dbReference>
<dbReference type="GO" id="GO:0009231">
    <property type="term" value="P:riboflavin biosynthetic process"/>
    <property type="evidence" value="ECO:0007669"/>
    <property type="project" value="InterPro"/>
</dbReference>
<feature type="domain" description="Bacterial bifunctional deaminase-reductase C-terminal" evidence="1">
    <location>
        <begin position="3"/>
        <end position="180"/>
    </location>
</feature>
<evidence type="ECO:0000313" key="3">
    <source>
        <dbReference type="Proteomes" id="UP000256269"/>
    </source>
</evidence>
<sequence>MGKIVITTNATLDGVVEDPDGKEGFDRGGWFYRFGEADVPSWDALSTQQAMDAEALLLGRRTDTWFGTRARPGEWADRTLAMPKFVVSTTNDTPAWHNSTVLDGDAVEQISELKARLDGEILVYGSYTLVHTLIEHHLADELRLCVFPVVAGSGRRLFDDFTEAHPMRLTDLRRVGDGIMFYTYEFEKD</sequence>